<comment type="caution">
    <text evidence="2">The sequence shown here is derived from an EMBL/GenBank/DDBJ whole genome shotgun (WGS) entry which is preliminary data.</text>
</comment>
<sequence length="276" mass="30671">MLQGDEGGAVGDGFLEEPARRRKAARLAERERLRSEKRGGGAKRFSLGGAHDADDETWVDIVVPSMGGGSVSGRGSRVKDPGEALQEVARVLNAVRGGQPYAMDDDSDMEGTPAAASVGAYGDITASSDYSNDTEVQEGQYPSRQATTVILTKSIGTVTTRMELISMMRKKIKRREKNQLYQNVVWGNLIFTPNDDLHHRHRRKLSTTRGIRRWEPLDQSSRKIHMEQMRMRTPRARCENSSDDEHNEPEEGSAERSRDHTDTLKANEPASPHSIT</sequence>
<feature type="compositionally biased region" description="Gly residues" evidence="1">
    <location>
        <begin position="1"/>
        <end position="11"/>
    </location>
</feature>
<dbReference type="EMBL" id="JAACJN010000077">
    <property type="protein sequence ID" value="KAF5378375.1"/>
    <property type="molecule type" value="Genomic_DNA"/>
</dbReference>
<protein>
    <submittedName>
        <fullName evidence="2">Uncharacterized protein</fullName>
    </submittedName>
</protein>
<feature type="region of interest" description="Disordered" evidence="1">
    <location>
        <begin position="212"/>
        <end position="276"/>
    </location>
</feature>
<feature type="compositionally biased region" description="Basic and acidic residues" evidence="1">
    <location>
        <begin position="212"/>
        <end position="244"/>
    </location>
</feature>
<feature type="region of interest" description="Disordered" evidence="1">
    <location>
        <begin position="1"/>
        <end position="50"/>
    </location>
</feature>
<keyword evidence="3" id="KW-1185">Reference proteome</keyword>
<feature type="compositionally biased region" description="Basic and acidic residues" evidence="1">
    <location>
        <begin position="253"/>
        <end position="265"/>
    </location>
</feature>
<name>A0A8H5H8H8_9AGAR</name>
<feature type="compositionally biased region" description="Basic and acidic residues" evidence="1">
    <location>
        <begin position="26"/>
        <end position="39"/>
    </location>
</feature>
<gene>
    <name evidence="2" type="ORF">D9757_010867</name>
</gene>
<organism evidence="2 3">
    <name type="scientific">Collybiopsis confluens</name>
    <dbReference type="NCBI Taxonomy" id="2823264"/>
    <lineage>
        <taxon>Eukaryota</taxon>
        <taxon>Fungi</taxon>
        <taxon>Dikarya</taxon>
        <taxon>Basidiomycota</taxon>
        <taxon>Agaricomycotina</taxon>
        <taxon>Agaricomycetes</taxon>
        <taxon>Agaricomycetidae</taxon>
        <taxon>Agaricales</taxon>
        <taxon>Marasmiineae</taxon>
        <taxon>Omphalotaceae</taxon>
        <taxon>Collybiopsis</taxon>
    </lineage>
</organism>
<evidence type="ECO:0000256" key="1">
    <source>
        <dbReference type="SAM" id="MobiDB-lite"/>
    </source>
</evidence>
<dbReference type="Proteomes" id="UP000518752">
    <property type="component" value="Unassembled WGS sequence"/>
</dbReference>
<proteinExistence type="predicted"/>
<evidence type="ECO:0000313" key="3">
    <source>
        <dbReference type="Proteomes" id="UP000518752"/>
    </source>
</evidence>
<accession>A0A8H5H8H8</accession>
<dbReference type="AlphaFoldDB" id="A0A8H5H8H8"/>
<evidence type="ECO:0000313" key="2">
    <source>
        <dbReference type="EMBL" id="KAF5378375.1"/>
    </source>
</evidence>
<reference evidence="2 3" key="1">
    <citation type="journal article" date="2020" name="ISME J.">
        <title>Uncovering the hidden diversity of litter-decomposition mechanisms in mushroom-forming fungi.</title>
        <authorList>
            <person name="Floudas D."/>
            <person name="Bentzer J."/>
            <person name="Ahren D."/>
            <person name="Johansson T."/>
            <person name="Persson P."/>
            <person name="Tunlid A."/>
        </authorList>
    </citation>
    <scope>NUCLEOTIDE SEQUENCE [LARGE SCALE GENOMIC DNA]</scope>
    <source>
        <strain evidence="2 3">CBS 406.79</strain>
    </source>
</reference>